<keyword evidence="3" id="KW-1185">Reference proteome</keyword>
<feature type="transmembrane region" description="Helical" evidence="1">
    <location>
        <begin position="125"/>
        <end position="147"/>
    </location>
</feature>
<keyword evidence="1" id="KW-0472">Membrane</keyword>
<dbReference type="EMBL" id="BAABCY010000055">
    <property type="protein sequence ID" value="GAA3570381.1"/>
    <property type="molecule type" value="Genomic_DNA"/>
</dbReference>
<evidence type="ECO:0000313" key="3">
    <source>
        <dbReference type="Proteomes" id="UP001500954"/>
    </source>
</evidence>
<keyword evidence="1" id="KW-0812">Transmembrane</keyword>
<dbReference type="Proteomes" id="UP001500954">
    <property type="component" value="Unassembled WGS sequence"/>
</dbReference>
<reference evidence="3" key="1">
    <citation type="journal article" date="2019" name="Int. J. Syst. Evol. Microbiol.">
        <title>The Global Catalogue of Microorganisms (GCM) 10K type strain sequencing project: providing services to taxonomists for standard genome sequencing and annotation.</title>
        <authorList>
            <consortium name="The Broad Institute Genomics Platform"/>
            <consortium name="The Broad Institute Genome Sequencing Center for Infectious Disease"/>
            <person name="Wu L."/>
            <person name="Ma J."/>
        </authorList>
    </citation>
    <scope>NUCLEOTIDE SEQUENCE [LARGE SCALE GENOMIC DNA]</scope>
    <source>
        <strain evidence="3">JCM 17111</strain>
    </source>
</reference>
<name>A0ABP6XRS3_9FLAO</name>
<dbReference type="RefSeq" id="WP_345005868.1">
    <property type="nucleotide sequence ID" value="NZ_BAABCY010000055.1"/>
</dbReference>
<feature type="transmembrane region" description="Helical" evidence="1">
    <location>
        <begin position="153"/>
        <end position="171"/>
    </location>
</feature>
<protein>
    <submittedName>
        <fullName evidence="2">Uncharacterized protein</fullName>
    </submittedName>
</protein>
<organism evidence="2 3">
    <name type="scientific">Snuella lapsa</name>
    <dbReference type="NCBI Taxonomy" id="870481"/>
    <lineage>
        <taxon>Bacteria</taxon>
        <taxon>Pseudomonadati</taxon>
        <taxon>Bacteroidota</taxon>
        <taxon>Flavobacteriia</taxon>
        <taxon>Flavobacteriales</taxon>
        <taxon>Flavobacteriaceae</taxon>
        <taxon>Snuella</taxon>
    </lineage>
</organism>
<keyword evidence="1" id="KW-1133">Transmembrane helix</keyword>
<proteinExistence type="predicted"/>
<comment type="caution">
    <text evidence="2">The sequence shown here is derived from an EMBL/GenBank/DDBJ whole genome shotgun (WGS) entry which is preliminary data.</text>
</comment>
<feature type="transmembrane region" description="Helical" evidence="1">
    <location>
        <begin position="73"/>
        <end position="91"/>
    </location>
</feature>
<accession>A0ABP6XRS3</accession>
<evidence type="ECO:0000256" key="1">
    <source>
        <dbReference type="SAM" id="Phobius"/>
    </source>
</evidence>
<feature type="transmembrane region" description="Helical" evidence="1">
    <location>
        <begin position="46"/>
        <end position="67"/>
    </location>
</feature>
<gene>
    <name evidence="2" type="ORF">GCM10022395_20030</name>
</gene>
<sequence>MIEDELIKIWQSSSNQERIKFEKSKLMIELQSSLGRLHRWWKYLELIELISASIGILAFAFYVYFIPFTTTKIASALFVILLINLVVKVLGIKKFKPKDLEENYLEYLKKTRTYLNAQKRLLETAVYWLVLPLYPILLLFFNGLWHIPTTHHVIIITFLAAIGMGVYGYFLNKKRVRNEIIPRLKKLDELIKTLEA</sequence>
<evidence type="ECO:0000313" key="2">
    <source>
        <dbReference type="EMBL" id="GAA3570381.1"/>
    </source>
</evidence>